<feature type="transmembrane region" description="Helical" evidence="6">
    <location>
        <begin position="290"/>
        <end position="307"/>
    </location>
</feature>
<keyword evidence="2" id="KW-1003">Cell membrane</keyword>
<accession>A0ABU9VNV8</accession>
<feature type="transmembrane region" description="Helical" evidence="6">
    <location>
        <begin position="177"/>
        <end position="202"/>
    </location>
</feature>
<keyword evidence="3 6" id="KW-0812">Transmembrane</keyword>
<evidence type="ECO:0000256" key="4">
    <source>
        <dbReference type="ARBA" id="ARBA00022989"/>
    </source>
</evidence>
<evidence type="ECO:0000256" key="6">
    <source>
        <dbReference type="SAM" id="Phobius"/>
    </source>
</evidence>
<comment type="subcellular location">
    <subcellularLocation>
        <location evidence="1">Cell membrane</location>
        <topology evidence="1">Multi-pass membrane protein</topology>
    </subcellularLocation>
</comment>
<feature type="transmembrane region" description="Helical" evidence="6">
    <location>
        <begin position="389"/>
        <end position="411"/>
    </location>
</feature>
<name>A0ABU9VNV8_9CLOT</name>
<feature type="transmembrane region" description="Helical" evidence="6">
    <location>
        <begin position="490"/>
        <end position="510"/>
    </location>
</feature>
<evidence type="ECO:0000256" key="2">
    <source>
        <dbReference type="ARBA" id="ARBA00022475"/>
    </source>
</evidence>
<dbReference type="RefSeq" id="WP_343184231.1">
    <property type="nucleotide sequence ID" value="NZ_JBCITM010000001.1"/>
</dbReference>
<feature type="transmembrane region" description="Helical" evidence="6">
    <location>
        <begin position="21"/>
        <end position="40"/>
    </location>
</feature>
<keyword evidence="5 6" id="KW-0472">Membrane</keyword>
<reference evidence="7 8" key="1">
    <citation type="submission" date="2024-04" db="EMBL/GenBank/DDBJ databases">
        <title>Genome sequencing and metabolic network reconstruction of aminoacids and betaine degradation by Anoxynatronum sibiricum.</title>
        <authorList>
            <person name="Detkova E.N."/>
            <person name="Boltjanskaja Y.V."/>
            <person name="Mardanov A.V."/>
            <person name="Kevbrin V."/>
        </authorList>
    </citation>
    <scope>NUCLEOTIDE SEQUENCE [LARGE SCALE GENOMIC DNA]</scope>
    <source>
        <strain evidence="7 8">Z-7981</strain>
    </source>
</reference>
<evidence type="ECO:0000256" key="5">
    <source>
        <dbReference type="ARBA" id="ARBA00023136"/>
    </source>
</evidence>
<feature type="transmembrane region" description="Helical" evidence="6">
    <location>
        <begin position="319"/>
        <end position="337"/>
    </location>
</feature>
<feature type="transmembrane region" description="Helical" evidence="6">
    <location>
        <begin position="151"/>
        <end position="171"/>
    </location>
</feature>
<feature type="transmembrane region" description="Helical" evidence="6">
    <location>
        <begin position="418"/>
        <end position="438"/>
    </location>
</feature>
<proteinExistence type="predicted"/>
<feature type="transmembrane region" description="Helical" evidence="6">
    <location>
        <begin position="458"/>
        <end position="478"/>
    </location>
</feature>
<dbReference type="Pfam" id="PF03606">
    <property type="entry name" value="DcuC"/>
    <property type="match status" value="1"/>
</dbReference>
<feature type="transmembrane region" description="Helical" evidence="6">
    <location>
        <begin position="236"/>
        <end position="254"/>
    </location>
</feature>
<comment type="caution">
    <text evidence="7">The sequence shown here is derived from an EMBL/GenBank/DDBJ whole genome shotgun (WGS) entry which is preliminary data.</text>
</comment>
<organism evidence="7 8">
    <name type="scientific">Anoxynatronum sibiricum</name>
    <dbReference type="NCBI Taxonomy" id="210623"/>
    <lineage>
        <taxon>Bacteria</taxon>
        <taxon>Bacillati</taxon>
        <taxon>Bacillota</taxon>
        <taxon>Clostridia</taxon>
        <taxon>Eubacteriales</taxon>
        <taxon>Clostridiaceae</taxon>
        <taxon>Anoxynatronum</taxon>
    </lineage>
</organism>
<evidence type="ECO:0000313" key="8">
    <source>
        <dbReference type="Proteomes" id="UP001407405"/>
    </source>
</evidence>
<dbReference type="InterPro" id="IPR018385">
    <property type="entry name" value="C4_dicarb_anaerob_car-like"/>
</dbReference>
<dbReference type="EMBL" id="JBCITM010000001">
    <property type="protein sequence ID" value="MEN1758844.1"/>
    <property type="molecule type" value="Genomic_DNA"/>
</dbReference>
<feature type="transmembrane region" description="Helical" evidence="6">
    <location>
        <begin position="109"/>
        <end position="130"/>
    </location>
</feature>
<evidence type="ECO:0000256" key="1">
    <source>
        <dbReference type="ARBA" id="ARBA00004651"/>
    </source>
</evidence>
<feature type="transmembrane region" description="Helical" evidence="6">
    <location>
        <begin position="214"/>
        <end position="230"/>
    </location>
</feature>
<evidence type="ECO:0000256" key="3">
    <source>
        <dbReference type="ARBA" id="ARBA00022692"/>
    </source>
</evidence>
<dbReference type="NCBIfam" id="NF008611">
    <property type="entry name" value="PRK11588.1"/>
    <property type="match status" value="1"/>
</dbReference>
<feature type="transmembrane region" description="Helical" evidence="6">
    <location>
        <begin position="358"/>
        <end position="377"/>
    </location>
</feature>
<keyword evidence="8" id="KW-1185">Reference proteome</keyword>
<gene>
    <name evidence="7" type="primary">yfcC</name>
    <name evidence="7" type="ORF">AAIG11_00020</name>
</gene>
<keyword evidence="4 6" id="KW-1133">Transmembrane helix</keyword>
<sequence>MTEEKKQSKGHKLKQRWQMPDTYVIIFFVVVLAALMTYVVPLGQFEMHEVAYVQDGAEKSRTVLDPDTFQLVMTEEGETVREGIRLFEPFGGVGLLNYTFEGLVTGSKWGTAVGIIAFILVIGGAFGIILKTGAVENGILAMIKRTKGRESLAIPLIFFLFSLGGAVFGMGEEAIPFAMILVPLMIAMGYDAVTGICITYVATQIGFATSWMNPFSLAVAQGVSGLPVLSGAGFRIGLWVFFTALGIGYTYVYAQRIRKDPTKSVSYESDAYYREDFEGRQHIESSFSTGDALVLLTILLGVVWVVWGVMQHEYYIPEIATQFFVMGLVSGIIGVIFRLNNMTVNDIASAFRDGAKELVGAAMVVGMAQGIILVLGGTDPTQGTVLNTILHSMGSAVGHLPPVISAWMMYVFQSVFNFFVVSGSGQAALVMPLMAPLADIVGVTRQVAVLAFQLGDGFTNLIVPTSGCLMGVLGVAKLDWSKWFKFQIKFQAILFTLASVVMVVAVMLGYS</sequence>
<dbReference type="PANTHER" id="PTHR43652:SF2">
    <property type="entry name" value="BASIC AMINO ACID ANTIPORTER YFCC-RELATED"/>
    <property type="match status" value="1"/>
</dbReference>
<evidence type="ECO:0000313" key="7">
    <source>
        <dbReference type="EMBL" id="MEN1758844.1"/>
    </source>
</evidence>
<protein>
    <submittedName>
        <fullName evidence="7">Basic amino acid antiporter YfcC</fullName>
    </submittedName>
</protein>
<dbReference type="PANTHER" id="PTHR43652">
    <property type="entry name" value="BASIC AMINO ACID ANTIPORTER YFCC-RELATED"/>
    <property type="match status" value="1"/>
</dbReference>
<dbReference type="Proteomes" id="UP001407405">
    <property type="component" value="Unassembled WGS sequence"/>
</dbReference>
<dbReference type="InterPro" id="IPR051679">
    <property type="entry name" value="DASS-Related_Transporters"/>
</dbReference>